<comment type="caution">
    <text evidence="7">The sequence shown here is derived from an EMBL/GenBank/DDBJ whole genome shotgun (WGS) entry which is preliminary data.</text>
</comment>
<name>A0ABW4Z2E1_9HYPH</name>
<feature type="transmembrane region" description="Helical" evidence="6">
    <location>
        <begin position="112"/>
        <end position="130"/>
    </location>
</feature>
<evidence type="ECO:0000256" key="6">
    <source>
        <dbReference type="SAM" id="Phobius"/>
    </source>
</evidence>
<keyword evidence="8" id="KW-1185">Reference proteome</keyword>
<sequence>MKRTCLAAGLLLLALIWGGPLPGLAMHAGPQASGAYAFSAHMTMHMGVVALAAPLIAIDLSGSGLDPTRRWPRLFPPLGIAMAEFAVVWGWHMPGLHGLARHAPGLLVLEQASFLAVGLLLWLSCLGNGAGNRMAGSLMGTLALLVTSMHMTLLGALLAFASRPLYHHEHAAQAAALADQQLGGVIMLMVGGAVYLAGGLVLMARVLLAPEERRVMRGDAP</sequence>
<feature type="transmembrane region" description="Helical" evidence="6">
    <location>
        <begin position="44"/>
        <end position="62"/>
    </location>
</feature>
<evidence type="ECO:0000313" key="7">
    <source>
        <dbReference type="EMBL" id="MFD2142699.1"/>
    </source>
</evidence>
<reference evidence="8" key="1">
    <citation type="journal article" date="2019" name="Int. J. Syst. Evol. Microbiol.">
        <title>The Global Catalogue of Microorganisms (GCM) 10K type strain sequencing project: providing services to taxonomists for standard genome sequencing and annotation.</title>
        <authorList>
            <consortium name="The Broad Institute Genomics Platform"/>
            <consortium name="The Broad Institute Genome Sequencing Center for Infectious Disease"/>
            <person name="Wu L."/>
            <person name="Ma J."/>
        </authorList>
    </citation>
    <scope>NUCLEOTIDE SEQUENCE [LARGE SCALE GENOMIC DNA]</scope>
    <source>
        <strain evidence="8">CCM 7435</strain>
    </source>
</reference>
<gene>
    <name evidence="7" type="ORF">ACFSNC_20010</name>
</gene>
<organism evidence="7 8">
    <name type="scientific">Ancylobacter oerskovii</name>
    <dbReference type="NCBI Taxonomy" id="459519"/>
    <lineage>
        <taxon>Bacteria</taxon>
        <taxon>Pseudomonadati</taxon>
        <taxon>Pseudomonadota</taxon>
        <taxon>Alphaproteobacteria</taxon>
        <taxon>Hyphomicrobiales</taxon>
        <taxon>Xanthobacteraceae</taxon>
        <taxon>Ancylobacter</taxon>
    </lineage>
</organism>
<keyword evidence="5 6" id="KW-0472">Membrane</keyword>
<feature type="transmembrane region" description="Helical" evidence="6">
    <location>
        <begin position="182"/>
        <end position="208"/>
    </location>
</feature>
<comment type="subcellular location">
    <subcellularLocation>
        <location evidence="1">Cell membrane</location>
        <topology evidence="1">Multi-pass membrane protein</topology>
    </subcellularLocation>
</comment>
<protein>
    <submittedName>
        <fullName evidence="7">Cytochrome c oxidase assembly protein</fullName>
    </submittedName>
</protein>
<evidence type="ECO:0000313" key="8">
    <source>
        <dbReference type="Proteomes" id="UP001597299"/>
    </source>
</evidence>
<dbReference type="Pfam" id="PF09678">
    <property type="entry name" value="Caa3_CtaG"/>
    <property type="match status" value="1"/>
</dbReference>
<evidence type="ECO:0000256" key="4">
    <source>
        <dbReference type="ARBA" id="ARBA00022989"/>
    </source>
</evidence>
<evidence type="ECO:0000256" key="1">
    <source>
        <dbReference type="ARBA" id="ARBA00004651"/>
    </source>
</evidence>
<feature type="transmembrane region" description="Helical" evidence="6">
    <location>
        <begin position="74"/>
        <end position="92"/>
    </location>
</feature>
<keyword evidence="4 6" id="KW-1133">Transmembrane helix</keyword>
<dbReference type="InterPro" id="IPR019108">
    <property type="entry name" value="Caa3_assmbl_CtaG-rel"/>
</dbReference>
<dbReference type="Proteomes" id="UP001597299">
    <property type="component" value="Unassembled WGS sequence"/>
</dbReference>
<evidence type="ECO:0000256" key="5">
    <source>
        <dbReference type="ARBA" id="ARBA00023136"/>
    </source>
</evidence>
<accession>A0ABW4Z2E1</accession>
<dbReference type="EMBL" id="JBHUHD010000001">
    <property type="protein sequence ID" value="MFD2142699.1"/>
    <property type="molecule type" value="Genomic_DNA"/>
</dbReference>
<evidence type="ECO:0000256" key="2">
    <source>
        <dbReference type="ARBA" id="ARBA00022475"/>
    </source>
</evidence>
<proteinExistence type="predicted"/>
<evidence type="ECO:0000256" key="3">
    <source>
        <dbReference type="ARBA" id="ARBA00022692"/>
    </source>
</evidence>
<feature type="transmembrane region" description="Helical" evidence="6">
    <location>
        <begin position="142"/>
        <end position="162"/>
    </location>
</feature>
<keyword evidence="3 6" id="KW-0812">Transmembrane</keyword>
<keyword evidence="2" id="KW-1003">Cell membrane</keyword>
<dbReference type="RefSeq" id="WP_213353522.1">
    <property type="nucleotide sequence ID" value="NZ_JAHBGB010000037.1"/>
</dbReference>